<dbReference type="Gene3D" id="2.30.42.60">
    <property type="match status" value="1"/>
</dbReference>
<dbReference type="PROSITE" id="PS50106">
    <property type="entry name" value="PDZ"/>
    <property type="match status" value="2"/>
</dbReference>
<feature type="active site" description="Charge relay system" evidence="8">
    <location>
        <position position="222"/>
    </location>
</feature>
<dbReference type="SUPFAM" id="SSF50494">
    <property type="entry name" value="Trypsin-like serine proteases"/>
    <property type="match status" value="1"/>
</dbReference>
<dbReference type="InterPro" id="IPR001940">
    <property type="entry name" value="Peptidase_S1C"/>
</dbReference>
<feature type="binding site" evidence="9">
    <location>
        <position position="117"/>
    </location>
    <ligand>
        <name>substrate</name>
    </ligand>
</feature>
<evidence type="ECO:0000313" key="12">
    <source>
        <dbReference type="EMBL" id="EAI8858799.1"/>
    </source>
</evidence>
<dbReference type="PANTHER" id="PTHR43343:SF3">
    <property type="entry name" value="PROTEASE DO-LIKE 8, CHLOROPLASTIC"/>
    <property type="match status" value="1"/>
</dbReference>
<dbReference type="Pfam" id="PF13180">
    <property type="entry name" value="PDZ_2"/>
    <property type="match status" value="1"/>
</dbReference>
<keyword evidence="15" id="KW-1185">Reference proteome</keyword>
<feature type="domain" description="PDZ" evidence="10">
    <location>
        <begin position="266"/>
        <end position="330"/>
    </location>
</feature>
<evidence type="ECO:0000256" key="9">
    <source>
        <dbReference type="PIRSR" id="PIRSR611782-2"/>
    </source>
</evidence>
<dbReference type="EMBL" id="AACCXK010000001">
    <property type="protein sequence ID" value="EAK0452141.1"/>
    <property type="molecule type" value="Genomic_DNA"/>
</dbReference>
<dbReference type="SUPFAM" id="SSF50156">
    <property type="entry name" value="PDZ domain-like"/>
    <property type="match status" value="2"/>
</dbReference>
<evidence type="ECO:0000313" key="15">
    <source>
        <dbReference type="Proteomes" id="UP000535509"/>
    </source>
</evidence>
<evidence type="ECO:0000313" key="11">
    <source>
        <dbReference type="EMBL" id="EAI5408013.1"/>
    </source>
</evidence>
<dbReference type="GeneID" id="61064603"/>
<dbReference type="NCBIfam" id="TIGR02037">
    <property type="entry name" value="degP_htrA_DO"/>
    <property type="match status" value="1"/>
</dbReference>
<dbReference type="SMART" id="SM00228">
    <property type="entry name" value="PDZ"/>
    <property type="match status" value="2"/>
</dbReference>
<evidence type="ECO:0000256" key="1">
    <source>
        <dbReference type="ARBA" id="ARBA00004418"/>
    </source>
</evidence>
<keyword evidence="7" id="KW-0720">Serine protease</keyword>
<evidence type="ECO:0000256" key="6">
    <source>
        <dbReference type="ARBA" id="ARBA00022801"/>
    </source>
</evidence>
<evidence type="ECO:0000313" key="16">
    <source>
        <dbReference type="Proteomes" id="UP000557842"/>
    </source>
</evidence>
<dbReference type="AlphaFoldDB" id="A0A5L8U8S0"/>
<proteinExistence type="predicted"/>
<evidence type="ECO:0000256" key="3">
    <source>
        <dbReference type="ARBA" id="ARBA00022729"/>
    </source>
</evidence>
<dbReference type="Proteomes" id="UP000557842">
    <property type="component" value="Unassembled WGS sequence"/>
</dbReference>
<evidence type="ECO:0000256" key="2">
    <source>
        <dbReference type="ARBA" id="ARBA00022670"/>
    </source>
</evidence>
<feature type="active site" description="Charge relay system" evidence="8">
    <location>
        <position position="117"/>
    </location>
</feature>
<dbReference type="InterPro" id="IPR001478">
    <property type="entry name" value="PDZ"/>
</dbReference>
<dbReference type="EMBL" id="AABTCC010000006">
    <property type="protein sequence ID" value="EAI8858799.1"/>
    <property type="molecule type" value="Genomic_DNA"/>
</dbReference>
<dbReference type="PRINTS" id="PR00834">
    <property type="entry name" value="PROTEASES2C"/>
</dbReference>
<dbReference type="Proteomes" id="UP000535509">
    <property type="component" value="Unassembled WGS sequence"/>
</dbReference>
<feature type="binding site" evidence="9">
    <location>
        <position position="148"/>
    </location>
    <ligand>
        <name>substrate</name>
    </ligand>
</feature>
<keyword evidence="5" id="KW-0574">Periplasm</keyword>
<dbReference type="GO" id="GO:0042597">
    <property type="term" value="C:periplasmic space"/>
    <property type="evidence" value="ECO:0007669"/>
    <property type="project" value="UniProtKB-SubCell"/>
</dbReference>
<dbReference type="InterPro" id="IPR011782">
    <property type="entry name" value="Pept_S1C_Do"/>
</dbReference>
<organism evidence="13">
    <name type="scientific">Campylobacter fetus</name>
    <dbReference type="NCBI Taxonomy" id="196"/>
    <lineage>
        <taxon>Bacteria</taxon>
        <taxon>Pseudomonadati</taxon>
        <taxon>Campylobacterota</taxon>
        <taxon>Epsilonproteobacteria</taxon>
        <taxon>Campylobacterales</taxon>
        <taxon>Campylobacteraceae</taxon>
        <taxon>Campylobacter</taxon>
    </lineage>
</organism>
<evidence type="ECO:0000256" key="5">
    <source>
        <dbReference type="ARBA" id="ARBA00022764"/>
    </source>
</evidence>
<dbReference type="EMBL" id="AACCXM010000001">
    <property type="protein sequence ID" value="EAK0468252.1"/>
    <property type="molecule type" value="Genomic_DNA"/>
</dbReference>
<keyword evidence="3" id="KW-0732">Signal</keyword>
<reference evidence="13 16" key="1">
    <citation type="submission" date="2018-05" db="EMBL/GenBank/DDBJ databases">
        <authorList>
            <consortium name="PulseNet: The National Subtyping Network for Foodborne Disease Surveillance"/>
            <person name="Tarr C.L."/>
            <person name="Trees E."/>
            <person name="Katz L.S."/>
            <person name="Carleton-Romer H.A."/>
            <person name="Stroika S."/>
            <person name="Kucerova Z."/>
            <person name="Roache K.F."/>
            <person name="Sabol A.L."/>
            <person name="Besser J."/>
            <person name="Gerner-Smidt P."/>
        </authorList>
    </citation>
    <scope>NUCLEOTIDE SEQUENCE</scope>
    <source>
        <strain evidence="13">2014D-0197</strain>
        <strain evidence="11 16">2016D-0221</strain>
        <strain evidence="14">D4313</strain>
        <strain evidence="12 15">PNUSAC001503</strain>
    </source>
</reference>
<feature type="domain" description="PDZ" evidence="10">
    <location>
        <begin position="361"/>
        <end position="444"/>
    </location>
</feature>
<dbReference type="Gene3D" id="2.30.42.10">
    <property type="match status" value="1"/>
</dbReference>
<dbReference type="GO" id="GO:0006508">
    <property type="term" value="P:proteolysis"/>
    <property type="evidence" value="ECO:0007669"/>
    <property type="project" value="UniProtKB-KW"/>
</dbReference>
<dbReference type="InterPro" id="IPR036034">
    <property type="entry name" value="PDZ_sf"/>
</dbReference>
<dbReference type="Pfam" id="PF13365">
    <property type="entry name" value="Trypsin_2"/>
    <property type="match status" value="1"/>
</dbReference>
<feature type="binding site" evidence="9">
    <location>
        <begin position="220"/>
        <end position="222"/>
    </location>
    <ligand>
        <name>substrate</name>
    </ligand>
</feature>
<gene>
    <name evidence="13" type="ORF">AAH17_00485</name>
    <name evidence="14" type="ORF">AAH24_02545</name>
    <name evidence="11" type="ORF">BVH53_04785</name>
    <name evidence="12" type="ORF">CX802_02920</name>
</gene>
<name>A0A5L8U8S0_CAMFE</name>
<dbReference type="Pfam" id="PF17820">
    <property type="entry name" value="PDZ_6"/>
    <property type="match status" value="1"/>
</dbReference>
<dbReference type="GO" id="GO:0004252">
    <property type="term" value="F:serine-type endopeptidase activity"/>
    <property type="evidence" value="ECO:0007669"/>
    <property type="project" value="InterPro"/>
</dbReference>
<dbReference type="PANTHER" id="PTHR43343">
    <property type="entry name" value="PEPTIDASE S12"/>
    <property type="match status" value="1"/>
</dbReference>
<keyword evidence="6" id="KW-0378">Hydrolase</keyword>
<keyword evidence="2" id="KW-0645">Protease</keyword>
<dbReference type="InterPro" id="IPR009003">
    <property type="entry name" value="Peptidase_S1_PA"/>
</dbReference>
<protein>
    <submittedName>
        <fullName evidence="13">Do family serine endopeptidase</fullName>
    </submittedName>
</protein>
<evidence type="ECO:0000256" key="7">
    <source>
        <dbReference type="ARBA" id="ARBA00022825"/>
    </source>
</evidence>
<comment type="caution">
    <text evidence="13">The sequence shown here is derived from an EMBL/GenBank/DDBJ whole genome shotgun (WGS) entry which is preliminary data.</text>
</comment>
<comment type="subcellular location">
    <subcellularLocation>
        <location evidence="1">Periplasm</location>
    </subcellularLocation>
</comment>
<dbReference type="InterPro" id="IPR051201">
    <property type="entry name" value="Chloro_Bact_Ser_Proteases"/>
</dbReference>
<evidence type="ECO:0000256" key="4">
    <source>
        <dbReference type="ARBA" id="ARBA00022737"/>
    </source>
</evidence>
<sequence length="471" mass="51007">MNKLTIISIITAASLFGADVKFSDANNNYARVNPSADANTVLSYHSSIEKAKKSVVNISTSKTIKVKNNLNSLMDDPFFKEFFGFNFKTPKERSQKATSLGSGVIISNDGYIVTNYHVVEDSDEIIVTLLDNSKEYKAKVVGIDPKTDLAIIKIDAKNFQAISFADSSKLLEGDLVFAIGNPFGVGGSITSGIISGLNKDNIGLNQYEDFIQTDASINPGNSGGALVDSRGALVGINSAILSRSGGNNGIGFAIPSNMVKTIAQKLISDGKITRGYIGVMISNLTDDQKEIYTNKEGALVTNVEKDKPADIAGLKRGDLIIKVGNQTIKNANDLKNLIGSLEPNKEIKITFERSNQIKDTTLKLANMDSGYIDPKDAYLTDGLSLQNLSDEIRYKFQIPKDIKGIIITNVKDDSNAANAGFEAGDIIVQVNEKIIYNVDDFTKEIKSSKAQNKKPIIWINRSGVLMGLVLK</sequence>
<evidence type="ECO:0000313" key="14">
    <source>
        <dbReference type="EMBL" id="EAK0468252.1"/>
    </source>
</evidence>
<dbReference type="EMBL" id="AABQDW010000006">
    <property type="protein sequence ID" value="EAI5408013.1"/>
    <property type="molecule type" value="Genomic_DNA"/>
</dbReference>
<dbReference type="Gene3D" id="2.40.10.120">
    <property type="match status" value="1"/>
</dbReference>
<accession>A0A5L8U8S0</accession>
<evidence type="ECO:0000259" key="10">
    <source>
        <dbReference type="PROSITE" id="PS50106"/>
    </source>
</evidence>
<dbReference type="OMA" id="KGMEMSA"/>
<dbReference type="InterPro" id="IPR041489">
    <property type="entry name" value="PDZ_6"/>
</dbReference>
<keyword evidence="4" id="KW-0677">Repeat</keyword>
<feature type="active site" description="Charge relay system" evidence="8">
    <location>
        <position position="148"/>
    </location>
</feature>
<evidence type="ECO:0000256" key="8">
    <source>
        <dbReference type="PIRSR" id="PIRSR611782-1"/>
    </source>
</evidence>
<evidence type="ECO:0000313" key="13">
    <source>
        <dbReference type="EMBL" id="EAK0452141.1"/>
    </source>
</evidence>
<dbReference type="RefSeq" id="WP_002849195.1">
    <property type="nucleotide sequence ID" value="NZ_AABUZP020000005.1"/>
</dbReference>